<evidence type="ECO:0000313" key="10">
    <source>
        <dbReference type="EMBL" id="QCK15467.1"/>
    </source>
</evidence>
<feature type="transmembrane region" description="Helical" evidence="8">
    <location>
        <begin position="21"/>
        <end position="46"/>
    </location>
</feature>
<keyword evidence="5" id="KW-0418">Kinase</keyword>
<protein>
    <recommendedName>
        <fullName evidence="2">histidine kinase</fullName>
        <ecNumber evidence="2">2.7.13.3</ecNumber>
    </recommendedName>
</protein>
<evidence type="ECO:0000256" key="8">
    <source>
        <dbReference type="SAM" id="Phobius"/>
    </source>
</evidence>
<dbReference type="GO" id="GO:0005524">
    <property type="term" value="F:ATP binding"/>
    <property type="evidence" value="ECO:0007669"/>
    <property type="project" value="UniProtKB-KW"/>
</dbReference>
<keyword evidence="8" id="KW-0812">Transmembrane</keyword>
<evidence type="ECO:0000256" key="3">
    <source>
        <dbReference type="ARBA" id="ARBA00022679"/>
    </source>
</evidence>
<feature type="transmembrane region" description="Helical" evidence="8">
    <location>
        <begin position="76"/>
        <end position="96"/>
    </location>
</feature>
<dbReference type="InterPro" id="IPR036097">
    <property type="entry name" value="HisK_dim/P_sf"/>
</dbReference>
<dbReference type="PANTHER" id="PTHR42878:SF7">
    <property type="entry name" value="SENSOR HISTIDINE KINASE GLRK"/>
    <property type="match status" value="1"/>
</dbReference>
<dbReference type="EMBL" id="CP028923">
    <property type="protein sequence ID" value="QCK15467.1"/>
    <property type="molecule type" value="Genomic_DNA"/>
</dbReference>
<keyword evidence="4" id="KW-0547">Nucleotide-binding</keyword>
<accession>A0A4D7JLD4</accession>
<dbReference type="PROSITE" id="PS50109">
    <property type="entry name" value="HIS_KIN"/>
    <property type="match status" value="1"/>
</dbReference>
<evidence type="ECO:0000256" key="5">
    <source>
        <dbReference type="ARBA" id="ARBA00022777"/>
    </source>
</evidence>
<dbReference type="PANTHER" id="PTHR42878">
    <property type="entry name" value="TWO-COMPONENT HISTIDINE KINASE"/>
    <property type="match status" value="1"/>
</dbReference>
<dbReference type="InterPro" id="IPR005467">
    <property type="entry name" value="His_kinase_dom"/>
</dbReference>
<sequence length="414" mass="46987">MLSVIIKQSVNGIEDQFERTRIVATIYISLILIILCFLLFVSCLIYEIYDMALLNAIIVIISLLTIYLCSTHKGALAKFILLATLLPLVVIGIQLAFNDQRFTDTENFLFVVMVVAVFLLDGKAEKIVCFVSVIFFIYFKHIKYTLQPEDYNSPEFLLIINSIGVILISYLVMILLKKLLEAIIIKLNKANEEKNRLINIISHDVRGPIGSFESLLNAFLKGYITKEEFLENSKTIKTKLVPLKNMIDELLYWSLHQLKGLKCNPSQINVDKEIDNLIDQLKFDVSSKNIKIEKEVLGRNVFMDPNHFKIIIRNIIHNSIKYSPEHSTIKIRSIENGSKAIITVTDEGRGMTEEQIHKILNQEISFDTTGTKGEEGKGVGLTFCLHLLKLNNGGVNIYSSINKGTIFEIDLPNN</sequence>
<dbReference type="Proteomes" id="UP000298616">
    <property type="component" value="Chromosome"/>
</dbReference>
<proteinExistence type="predicted"/>
<keyword evidence="8" id="KW-1133">Transmembrane helix</keyword>
<keyword evidence="8" id="KW-0472">Membrane</keyword>
<dbReference type="InterPro" id="IPR003594">
    <property type="entry name" value="HATPase_dom"/>
</dbReference>
<evidence type="ECO:0000313" key="11">
    <source>
        <dbReference type="Proteomes" id="UP000298616"/>
    </source>
</evidence>
<gene>
    <name evidence="10" type="ORF">DCC35_12295</name>
</gene>
<feature type="transmembrane region" description="Helical" evidence="8">
    <location>
        <begin position="52"/>
        <end position="69"/>
    </location>
</feature>
<dbReference type="GO" id="GO:0000156">
    <property type="term" value="F:phosphorelay response regulator activity"/>
    <property type="evidence" value="ECO:0007669"/>
    <property type="project" value="TreeGrafter"/>
</dbReference>
<dbReference type="Gene3D" id="3.30.565.10">
    <property type="entry name" value="Histidine kinase-like ATPase, C-terminal domain"/>
    <property type="match status" value="1"/>
</dbReference>
<dbReference type="KEGG" id="fpf:DCC35_12295"/>
<dbReference type="InterPro" id="IPR050351">
    <property type="entry name" value="BphY/WalK/GraS-like"/>
</dbReference>
<keyword evidence="7" id="KW-0902">Two-component regulatory system</keyword>
<dbReference type="RefSeq" id="WP_137091066.1">
    <property type="nucleotide sequence ID" value="NZ_CP028923.1"/>
</dbReference>
<dbReference type="OrthoDB" id="1269247at2"/>
<keyword evidence="6" id="KW-0067">ATP-binding</keyword>
<dbReference type="Pfam" id="PF02518">
    <property type="entry name" value="HATPase_c"/>
    <property type="match status" value="1"/>
</dbReference>
<dbReference type="GO" id="GO:0000155">
    <property type="term" value="F:phosphorelay sensor kinase activity"/>
    <property type="evidence" value="ECO:0007669"/>
    <property type="project" value="InterPro"/>
</dbReference>
<feature type="transmembrane region" description="Helical" evidence="8">
    <location>
        <begin position="127"/>
        <end position="144"/>
    </location>
</feature>
<keyword evidence="3" id="KW-0808">Transferase</keyword>
<dbReference type="SUPFAM" id="SSF47384">
    <property type="entry name" value="Homodimeric domain of signal transducing histidine kinase"/>
    <property type="match status" value="1"/>
</dbReference>
<dbReference type="GO" id="GO:0007234">
    <property type="term" value="P:osmosensory signaling via phosphorelay pathway"/>
    <property type="evidence" value="ECO:0007669"/>
    <property type="project" value="TreeGrafter"/>
</dbReference>
<evidence type="ECO:0000256" key="6">
    <source>
        <dbReference type="ARBA" id="ARBA00022840"/>
    </source>
</evidence>
<dbReference type="Gene3D" id="1.10.287.130">
    <property type="match status" value="1"/>
</dbReference>
<organism evidence="10 11">
    <name type="scientific">Mangrovivirga cuniculi</name>
    <dbReference type="NCBI Taxonomy" id="2715131"/>
    <lineage>
        <taxon>Bacteria</taxon>
        <taxon>Pseudomonadati</taxon>
        <taxon>Bacteroidota</taxon>
        <taxon>Cytophagia</taxon>
        <taxon>Cytophagales</taxon>
        <taxon>Mangrovivirgaceae</taxon>
        <taxon>Mangrovivirga</taxon>
    </lineage>
</organism>
<keyword evidence="11" id="KW-1185">Reference proteome</keyword>
<dbReference type="SUPFAM" id="SSF55874">
    <property type="entry name" value="ATPase domain of HSP90 chaperone/DNA topoisomerase II/histidine kinase"/>
    <property type="match status" value="1"/>
</dbReference>
<dbReference type="InterPro" id="IPR004358">
    <property type="entry name" value="Sig_transdc_His_kin-like_C"/>
</dbReference>
<dbReference type="GO" id="GO:0030295">
    <property type="term" value="F:protein kinase activator activity"/>
    <property type="evidence" value="ECO:0007669"/>
    <property type="project" value="TreeGrafter"/>
</dbReference>
<comment type="catalytic activity">
    <reaction evidence="1">
        <text>ATP + protein L-histidine = ADP + protein N-phospho-L-histidine.</text>
        <dbReference type="EC" id="2.7.13.3"/>
    </reaction>
</comment>
<evidence type="ECO:0000256" key="1">
    <source>
        <dbReference type="ARBA" id="ARBA00000085"/>
    </source>
</evidence>
<dbReference type="AlphaFoldDB" id="A0A4D7JLD4"/>
<feature type="transmembrane region" description="Helical" evidence="8">
    <location>
        <begin position="156"/>
        <end position="176"/>
    </location>
</feature>
<evidence type="ECO:0000256" key="2">
    <source>
        <dbReference type="ARBA" id="ARBA00012438"/>
    </source>
</evidence>
<evidence type="ECO:0000256" key="7">
    <source>
        <dbReference type="ARBA" id="ARBA00023012"/>
    </source>
</evidence>
<dbReference type="InterPro" id="IPR036890">
    <property type="entry name" value="HATPase_C_sf"/>
</dbReference>
<name>A0A4D7JLD4_9BACT</name>
<dbReference type="PRINTS" id="PR00344">
    <property type="entry name" value="BCTRLSENSOR"/>
</dbReference>
<feature type="domain" description="Histidine kinase" evidence="9">
    <location>
        <begin position="200"/>
        <end position="414"/>
    </location>
</feature>
<dbReference type="SMART" id="SM00387">
    <property type="entry name" value="HATPase_c"/>
    <property type="match status" value="1"/>
</dbReference>
<dbReference type="EC" id="2.7.13.3" evidence="2"/>
<reference evidence="10 11" key="1">
    <citation type="submission" date="2018-04" db="EMBL/GenBank/DDBJ databases">
        <title>Complete genome uncultured novel isolate.</title>
        <authorList>
            <person name="Merlino G."/>
        </authorList>
    </citation>
    <scope>NUCLEOTIDE SEQUENCE [LARGE SCALE GENOMIC DNA]</scope>
    <source>
        <strain evidence="11">R1DC9</strain>
    </source>
</reference>
<evidence type="ECO:0000256" key="4">
    <source>
        <dbReference type="ARBA" id="ARBA00022741"/>
    </source>
</evidence>
<evidence type="ECO:0000259" key="9">
    <source>
        <dbReference type="PROSITE" id="PS50109"/>
    </source>
</evidence>